<gene>
    <name evidence="10" type="ORF">Pfra01_001701800</name>
</gene>
<feature type="compositionally biased region" description="Low complexity" evidence="6">
    <location>
        <begin position="842"/>
        <end position="860"/>
    </location>
</feature>
<keyword evidence="4 7" id="KW-0472">Membrane</keyword>
<evidence type="ECO:0000313" key="10">
    <source>
        <dbReference type="EMBL" id="GMF46364.1"/>
    </source>
</evidence>
<dbReference type="GO" id="GO:0003924">
    <property type="term" value="F:GTPase activity"/>
    <property type="evidence" value="ECO:0007669"/>
    <property type="project" value="InterPro"/>
</dbReference>
<evidence type="ECO:0000259" key="9">
    <source>
        <dbReference type="Pfam" id="PF00009"/>
    </source>
</evidence>
<feature type="domain" description="Tr-type G" evidence="9">
    <location>
        <begin position="207"/>
        <end position="434"/>
    </location>
</feature>
<evidence type="ECO:0000313" key="11">
    <source>
        <dbReference type="Proteomes" id="UP001165121"/>
    </source>
</evidence>
<feature type="transmembrane region" description="Helical" evidence="7">
    <location>
        <begin position="1614"/>
        <end position="1633"/>
    </location>
</feature>
<dbReference type="Pfam" id="PF02535">
    <property type="entry name" value="Zip"/>
    <property type="match status" value="1"/>
</dbReference>
<dbReference type="SUPFAM" id="SSF52540">
    <property type="entry name" value="P-loop containing nucleoside triphosphate hydrolases"/>
    <property type="match status" value="1"/>
</dbReference>
<feature type="signal peptide" evidence="8">
    <location>
        <begin position="1"/>
        <end position="27"/>
    </location>
</feature>
<dbReference type="OrthoDB" id="125616at2759"/>
<feature type="chain" id="PRO_5040738896" evidence="8">
    <location>
        <begin position="28"/>
        <end position="1669"/>
    </location>
</feature>
<feature type="compositionally biased region" description="Basic and acidic residues" evidence="6">
    <location>
        <begin position="1053"/>
        <end position="1063"/>
    </location>
</feature>
<evidence type="ECO:0000256" key="1">
    <source>
        <dbReference type="ARBA" id="ARBA00004141"/>
    </source>
</evidence>
<evidence type="ECO:0000256" key="4">
    <source>
        <dbReference type="ARBA" id="ARBA00023136"/>
    </source>
</evidence>
<comment type="subcellular location">
    <subcellularLocation>
        <location evidence="1">Membrane</location>
        <topology evidence="1">Multi-pass membrane protein</topology>
    </subcellularLocation>
</comment>
<feature type="transmembrane region" description="Helical" evidence="7">
    <location>
        <begin position="1439"/>
        <end position="1461"/>
    </location>
</feature>
<evidence type="ECO:0000256" key="2">
    <source>
        <dbReference type="ARBA" id="ARBA00022692"/>
    </source>
</evidence>
<organism evidence="10 11">
    <name type="scientific">Phytophthora fragariaefolia</name>
    <dbReference type="NCBI Taxonomy" id="1490495"/>
    <lineage>
        <taxon>Eukaryota</taxon>
        <taxon>Sar</taxon>
        <taxon>Stramenopiles</taxon>
        <taxon>Oomycota</taxon>
        <taxon>Peronosporomycetes</taxon>
        <taxon>Peronosporales</taxon>
        <taxon>Peronosporaceae</taxon>
        <taxon>Phytophthora</taxon>
    </lineage>
</organism>
<feature type="region of interest" description="Disordered" evidence="6">
    <location>
        <begin position="1053"/>
        <end position="1084"/>
    </location>
</feature>
<keyword evidence="3 7" id="KW-1133">Transmembrane helix</keyword>
<feature type="compositionally biased region" description="Basic residues" evidence="6">
    <location>
        <begin position="705"/>
        <end position="715"/>
    </location>
</feature>
<dbReference type="PANTHER" id="PTHR38019:SF1">
    <property type="entry name" value="N-ACETYLTRANSFERASE DOMAIN-CONTAINING PROTEIN"/>
    <property type="match status" value="1"/>
</dbReference>
<feature type="region of interest" description="Disordered" evidence="6">
    <location>
        <begin position="653"/>
        <end position="717"/>
    </location>
</feature>
<dbReference type="Pfam" id="PF00009">
    <property type="entry name" value="GTP_EFTU"/>
    <property type="match status" value="1"/>
</dbReference>
<evidence type="ECO:0000256" key="5">
    <source>
        <dbReference type="SAM" id="Coils"/>
    </source>
</evidence>
<dbReference type="PANTHER" id="PTHR38019">
    <property type="entry name" value="KDA ANTIGEN P200, PUTATIVE-RELATED"/>
    <property type="match status" value="1"/>
</dbReference>
<feature type="compositionally biased region" description="Polar residues" evidence="6">
    <location>
        <begin position="685"/>
        <end position="696"/>
    </location>
</feature>
<accession>A0A9W7CX64</accession>
<dbReference type="InterPro" id="IPR003689">
    <property type="entry name" value="ZIP"/>
</dbReference>
<keyword evidence="2 7" id="KW-0812">Transmembrane</keyword>
<evidence type="ECO:0000256" key="7">
    <source>
        <dbReference type="SAM" id="Phobius"/>
    </source>
</evidence>
<dbReference type="GO" id="GO:0005525">
    <property type="term" value="F:GTP binding"/>
    <property type="evidence" value="ECO:0007669"/>
    <property type="project" value="InterPro"/>
</dbReference>
<evidence type="ECO:0000256" key="3">
    <source>
        <dbReference type="ARBA" id="ARBA00022989"/>
    </source>
</evidence>
<reference evidence="10" key="1">
    <citation type="submission" date="2023-04" db="EMBL/GenBank/DDBJ databases">
        <title>Phytophthora fragariaefolia NBRC 109709.</title>
        <authorList>
            <person name="Ichikawa N."/>
            <person name="Sato H."/>
            <person name="Tonouchi N."/>
        </authorList>
    </citation>
    <scope>NUCLEOTIDE SEQUENCE</scope>
    <source>
        <strain evidence="10">NBRC 109709</strain>
    </source>
</reference>
<protein>
    <submittedName>
        <fullName evidence="10">Unnamed protein product</fullName>
    </submittedName>
</protein>
<keyword evidence="11" id="KW-1185">Reference proteome</keyword>
<dbReference type="InterPro" id="IPR027417">
    <property type="entry name" value="P-loop_NTPase"/>
</dbReference>
<keyword evidence="5" id="KW-0175">Coiled coil</keyword>
<feature type="compositionally biased region" description="Polar residues" evidence="6">
    <location>
        <begin position="1234"/>
        <end position="1250"/>
    </location>
</feature>
<feature type="region of interest" description="Disordered" evidence="6">
    <location>
        <begin position="1232"/>
        <end position="1308"/>
    </location>
</feature>
<dbReference type="Gene3D" id="2.40.30.10">
    <property type="entry name" value="Translation factors"/>
    <property type="match status" value="1"/>
</dbReference>
<dbReference type="EMBL" id="BSXT01001964">
    <property type="protein sequence ID" value="GMF46364.1"/>
    <property type="molecule type" value="Genomic_DNA"/>
</dbReference>
<dbReference type="SUPFAM" id="SSF50447">
    <property type="entry name" value="Translation proteins"/>
    <property type="match status" value="1"/>
</dbReference>
<feature type="transmembrane region" description="Helical" evidence="7">
    <location>
        <begin position="1521"/>
        <end position="1541"/>
    </location>
</feature>
<feature type="region of interest" description="Disordered" evidence="6">
    <location>
        <begin position="823"/>
        <end position="860"/>
    </location>
</feature>
<dbReference type="Proteomes" id="UP001165121">
    <property type="component" value="Unassembled WGS sequence"/>
</dbReference>
<dbReference type="InterPro" id="IPR009000">
    <property type="entry name" value="Transl_B-barrel_sf"/>
</dbReference>
<feature type="transmembrane region" description="Helical" evidence="7">
    <location>
        <begin position="1645"/>
        <end position="1667"/>
    </location>
</feature>
<dbReference type="InterPro" id="IPR000795">
    <property type="entry name" value="T_Tr_GTP-bd_dom"/>
</dbReference>
<keyword evidence="8" id="KW-0732">Signal</keyword>
<evidence type="ECO:0000256" key="6">
    <source>
        <dbReference type="SAM" id="MobiDB-lite"/>
    </source>
</evidence>
<feature type="compositionally biased region" description="Basic and acidic residues" evidence="6">
    <location>
        <begin position="1070"/>
        <end position="1084"/>
    </location>
</feature>
<feature type="transmembrane region" description="Helical" evidence="7">
    <location>
        <begin position="1581"/>
        <end position="1602"/>
    </location>
</feature>
<sequence>MWLSPQLAKLVVVLPFVPMSLLSVGHCGDSEDSRRAVAIMASPPEDAGLAALRRQVRAEFAQRRADACERLPEEVEEGNVEYKQQLLEVSADRLRQLTTQLHWRLNEGGGVAFYELGVRDDGELLGLSEDALLRSLATLARLVLAVYYYTDDMSTIIPLEVLYYFGRSKWRGCCSTTRPSGSVVGLELELLRVRPRELRPTDEVVVVAVSVIGDFESGKSTLVGVLTRGSLDDGAGLARMQVCRHRHELENGCTSSVSEHTIAVAPDGHFRCTDELATCDFGDSDEEGDAAQEPKRQESYITLSDLAGHKKYLKSTASGLAGQFPDYAMLVVDGVLGVRDMTREHIKIAAALEVAIFVVLTKTDRSTEERIQQSLVEVADLLKHFCPCQRVVVAPQESIDTSLGEKEDLQKLVAASTVPVFQVSSVDGRGLDVLQGYLALLEPKRVWATKAKTPAEFQVSQAYDSENEGTIVTGLVQAGTFCVGERMLLGPDVLGKFCDVAVESIEVQHKAAQSLSAGETGAVLIRFLSAAQPAHRIRKGAMLVHPSVRPMATRQFDAELHFLPDARTFRENFQAVIHAGQVRQMAKIVRLGDPKSSATGVSTSSPPVLPAATTMCRFEFMYWPETIGVTQKWPSCECEKVGRLEAELVRNSMASPSTAEVNPEDNHDTKQLKSSASGMHLDLDNITTAAERSQLQRQDEEEPKKKSKLRKRRGPRAQTIEEIFATLSNARSSGLNPPPERIVLTPRSAEACLRCGVNPETLKIRDLDSFYDPDVTAAAQRMRHEAYSLRRHEEMQALRTEKRKLIEAEDRGTGNSIPARLIAVAGSKRATNAPSRTKESTDGPPSMSSGTSSSPGKKPSALLEIERQRLEKVRQRQERELEQMLEFEMKMNRLQQEAAEKMEREKRQHEAMERSRMRFAQELAAEKRAREIKKKAQLDAEEERRKEMAAHLAARDRALAEEKARQDKLRRIEAREREEERKIKAEEHRAQTEALLHAQQMEIQERLRELDLAEKAREEMVERQRAERAVAMDARRREVTLRIRKNLRASKKLEAQRKREIQRKQAASEALRRAHEEEEHRSRELQAQQQLALERKRQLVLEEARREEARKKEELLQRQREIDHNVQQVQKTQQHQRALRSEYRKLQAQLKLDKVERMKRIQEYQRLEMLRKMQDTEARTQHMLNEKESLVNRRKQLAIKTKIQRDLIMRTMENVKITKKWHQASKTIEKVLNGGSTNRSIGSRSPSHSPAKSIGKERPKSSSSIVGRQTSLPTLSRPTTPVAAGKSNQDHQQSKVFRPPSPPPTKTAFKFTKEAQEAQAGNGSDAQPYFSPYDAVPGASLPKKGKHVQSAETMDVAAAFQINLGASLGTLLGGFIVFSNFLLQVVNPRAMAVWLSFAGGLTIFQSLVVLFTNSLFEFASAFSSDESRGREDDTIMGQAWVTTTDCFGVGIVLNHFLDLLVKQLTPDQRQSHFARMQTRDTFQVSLEAGIPELKSPVNVMQSRHFLRVDESTKEKLQRLGVLNVIAICIHNIPGGVTTMVASSEHTFIGLALAIGVGLHNIAEGVAVATPVYFATGSKWKGVMWCLVASMAQHLGGFLAFGVLGENADNFSQGLLYGLVSGMLACVTMKEIFLTASMYANGRVHLVSAGGLFGMVFMAASLILFKYMGV</sequence>
<feature type="coiled-coil region" evidence="5">
    <location>
        <begin position="860"/>
        <end position="1023"/>
    </location>
</feature>
<dbReference type="Gene3D" id="3.40.50.300">
    <property type="entry name" value="P-loop containing nucleotide triphosphate hydrolases"/>
    <property type="match status" value="1"/>
</dbReference>
<feature type="transmembrane region" description="Helical" evidence="7">
    <location>
        <begin position="1395"/>
        <end position="1419"/>
    </location>
</feature>
<proteinExistence type="predicted"/>
<feature type="transmembrane region" description="Helical" evidence="7">
    <location>
        <begin position="1364"/>
        <end position="1383"/>
    </location>
</feature>
<evidence type="ECO:0000256" key="8">
    <source>
        <dbReference type="SAM" id="SignalP"/>
    </source>
</evidence>
<dbReference type="GO" id="GO:0016020">
    <property type="term" value="C:membrane"/>
    <property type="evidence" value="ECO:0007669"/>
    <property type="project" value="UniProtKB-SubCell"/>
</dbReference>
<name>A0A9W7CX64_9STRA</name>
<dbReference type="GO" id="GO:0046873">
    <property type="term" value="F:metal ion transmembrane transporter activity"/>
    <property type="evidence" value="ECO:0007669"/>
    <property type="project" value="InterPro"/>
</dbReference>
<comment type="caution">
    <text evidence="10">The sequence shown here is derived from an EMBL/GenBank/DDBJ whole genome shotgun (WGS) entry which is preliminary data.</text>
</comment>
<feature type="compositionally biased region" description="Low complexity" evidence="6">
    <location>
        <begin position="1270"/>
        <end position="1281"/>
    </location>
</feature>
<feature type="transmembrane region" description="Helical" evidence="7">
    <location>
        <begin position="1547"/>
        <end position="1574"/>
    </location>
</feature>